<dbReference type="Proteomes" id="UP001438707">
    <property type="component" value="Unassembled WGS sequence"/>
</dbReference>
<dbReference type="EMBL" id="JALJOS010000006">
    <property type="protein sequence ID" value="KAK9837729.1"/>
    <property type="molecule type" value="Genomic_DNA"/>
</dbReference>
<proteinExistence type="predicted"/>
<keyword evidence="2" id="KW-1185">Reference proteome</keyword>
<evidence type="ECO:0000313" key="2">
    <source>
        <dbReference type="Proteomes" id="UP001438707"/>
    </source>
</evidence>
<protein>
    <submittedName>
        <fullName evidence="1">Uncharacterized protein</fullName>
    </submittedName>
</protein>
<evidence type="ECO:0000313" key="1">
    <source>
        <dbReference type="EMBL" id="KAK9837729.1"/>
    </source>
</evidence>
<reference evidence="1 2" key="1">
    <citation type="journal article" date="2024" name="Nat. Commun.">
        <title>Phylogenomics reveals the evolutionary origins of lichenization in chlorophyte algae.</title>
        <authorList>
            <person name="Puginier C."/>
            <person name="Libourel C."/>
            <person name="Otte J."/>
            <person name="Skaloud P."/>
            <person name="Haon M."/>
            <person name="Grisel S."/>
            <person name="Petersen M."/>
            <person name="Berrin J.G."/>
            <person name="Delaux P.M."/>
            <person name="Dal Grande F."/>
            <person name="Keller J."/>
        </authorList>
    </citation>
    <scope>NUCLEOTIDE SEQUENCE [LARGE SCALE GENOMIC DNA]</scope>
    <source>
        <strain evidence="1 2">SAG 2145</strain>
    </source>
</reference>
<comment type="caution">
    <text evidence="1">The sequence shown here is derived from an EMBL/GenBank/DDBJ whole genome shotgun (WGS) entry which is preliminary data.</text>
</comment>
<accession>A0AAW1RVG6</accession>
<dbReference type="AlphaFoldDB" id="A0AAW1RVG6"/>
<gene>
    <name evidence="1" type="ORF">WJX74_003863</name>
</gene>
<organism evidence="1 2">
    <name type="scientific">Apatococcus lobatus</name>
    <dbReference type="NCBI Taxonomy" id="904363"/>
    <lineage>
        <taxon>Eukaryota</taxon>
        <taxon>Viridiplantae</taxon>
        <taxon>Chlorophyta</taxon>
        <taxon>core chlorophytes</taxon>
        <taxon>Trebouxiophyceae</taxon>
        <taxon>Chlorellales</taxon>
        <taxon>Chlorellaceae</taxon>
        <taxon>Apatococcus</taxon>
    </lineage>
</organism>
<name>A0AAW1RVG6_9CHLO</name>
<sequence>MNLDAEGRYQLPTSQRFVGDLKTADVWILAAQFGGTETPGPGPKGWNVAGGEGSIETVVNWVKRNNGDMVTPIEKGKLAIINWNGYHAGNQHRKSFKRRKPLPSTAKILQKMTKRVQGDNPPVVVTYPARKAGWGEIWAEQDFMKALVARNKELVVWRSRPQPTLGHVEPSESAAVNSRLRAVGVKMVGDAKRKRCTSAS</sequence>